<keyword evidence="2" id="KW-0812">Transmembrane</keyword>
<evidence type="ECO:0000256" key="1">
    <source>
        <dbReference type="ARBA" id="ARBA00010894"/>
    </source>
</evidence>
<accession>A0A1L8CSH3</accession>
<keyword evidence="2" id="KW-1133">Transmembrane helix</keyword>
<dbReference type="InterPro" id="IPR003425">
    <property type="entry name" value="CCB3/YggT"/>
</dbReference>
<sequence>MNFLIDFINIAFNIYSWLIIIRILLSWIPVNPYSPIVSFITSLTDPYLNLFRRIIPPVGMIDFSPIAAFFVLEVIRMLLLQLLLMLG</sequence>
<dbReference type="Pfam" id="PF02325">
    <property type="entry name" value="CCB3_YggT"/>
    <property type="match status" value="1"/>
</dbReference>
<comment type="similarity">
    <text evidence="1">Belongs to the YggT family.</text>
</comment>
<protein>
    <submittedName>
        <fullName evidence="3">YggT family protein</fullName>
    </submittedName>
</protein>
<dbReference type="RefSeq" id="WP_075858255.1">
    <property type="nucleotide sequence ID" value="NZ_BDJK01000006.1"/>
</dbReference>
<evidence type="ECO:0000313" key="3">
    <source>
        <dbReference type="EMBL" id="GAV21804.1"/>
    </source>
</evidence>
<dbReference type="PANTHER" id="PTHR33219:SF14">
    <property type="entry name" value="PROTEIN COFACTOR ASSEMBLY OF COMPLEX C SUBUNIT B CCB3, CHLOROPLASTIC-RELATED"/>
    <property type="match status" value="1"/>
</dbReference>
<name>A0A1L8CSH3_9THEO</name>
<reference evidence="4" key="1">
    <citation type="submission" date="2016-12" db="EMBL/GenBank/DDBJ databases">
        <title>Draft Genome Sequences od Carboxydothermus pertinax and islandicus, Hydrogenogenic Carboxydotrophic Bacteria.</title>
        <authorList>
            <person name="Fukuyama Y."/>
            <person name="Ohmae K."/>
            <person name="Yoneda Y."/>
            <person name="Yoshida T."/>
            <person name="Sako Y."/>
        </authorList>
    </citation>
    <scope>NUCLEOTIDE SEQUENCE [LARGE SCALE GENOMIC DNA]</scope>
    <source>
        <strain evidence="4">Ug1</strain>
    </source>
</reference>
<dbReference type="EMBL" id="BDJK01000006">
    <property type="protein sequence ID" value="GAV21804.1"/>
    <property type="molecule type" value="Genomic_DNA"/>
</dbReference>
<dbReference type="Proteomes" id="UP000187485">
    <property type="component" value="Unassembled WGS sequence"/>
</dbReference>
<proteinExistence type="inferred from homology"/>
<keyword evidence="2" id="KW-0472">Membrane</keyword>
<evidence type="ECO:0000313" key="4">
    <source>
        <dbReference type="Proteomes" id="UP000187485"/>
    </source>
</evidence>
<dbReference type="PANTHER" id="PTHR33219">
    <property type="entry name" value="YLMG HOMOLOG PROTEIN 2, CHLOROPLASTIC"/>
    <property type="match status" value="1"/>
</dbReference>
<dbReference type="OrthoDB" id="283553at2"/>
<evidence type="ECO:0000256" key="2">
    <source>
        <dbReference type="SAM" id="Phobius"/>
    </source>
</evidence>
<feature type="transmembrane region" description="Helical" evidence="2">
    <location>
        <begin position="7"/>
        <end position="28"/>
    </location>
</feature>
<keyword evidence="4" id="KW-1185">Reference proteome</keyword>
<comment type="caution">
    <text evidence="3">The sequence shown here is derived from an EMBL/GenBank/DDBJ whole genome shotgun (WGS) entry which is preliminary data.</text>
</comment>
<gene>
    <name evidence="3" type="ORF">cpu_03140</name>
</gene>
<dbReference type="AlphaFoldDB" id="A0A1L8CSH3"/>
<dbReference type="GO" id="GO:0016020">
    <property type="term" value="C:membrane"/>
    <property type="evidence" value="ECO:0007669"/>
    <property type="project" value="InterPro"/>
</dbReference>
<organism evidence="3 4">
    <name type="scientific">Carboxydothermus pertinax</name>
    <dbReference type="NCBI Taxonomy" id="870242"/>
    <lineage>
        <taxon>Bacteria</taxon>
        <taxon>Bacillati</taxon>
        <taxon>Bacillota</taxon>
        <taxon>Clostridia</taxon>
        <taxon>Thermoanaerobacterales</taxon>
        <taxon>Thermoanaerobacteraceae</taxon>
        <taxon>Carboxydothermus</taxon>
    </lineage>
</organism>
<dbReference type="STRING" id="870242.cpu_03140"/>
<feature type="transmembrane region" description="Helical" evidence="2">
    <location>
        <begin position="66"/>
        <end position="86"/>
    </location>
</feature>